<sequence>MIAEIETVTRPVTVQNTHPECLTEIFREDVNLTVWQRELSQDCREFADQFAARVGKYNRFVALENSLSIWELLPKWALELKGIESWLADVEDVVEMYRCLFEPDALGVRLQVLDTTMCQRFHIDRVPARLLVTYSGRGTEWIDESNVERSSSPGQLPEQSVAPSGIKEIPTGAVAILKGEAWVGNEGRGIVHRSPDPGSASRLLLSLDWLS</sequence>
<keyword evidence="2" id="KW-1185">Reference proteome</keyword>
<proteinExistence type="predicted"/>
<organism evidence="1 2">
    <name type="scientific">Grimontia marina</name>
    <dbReference type="NCBI Taxonomy" id="646534"/>
    <lineage>
        <taxon>Bacteria</taxon>
        <taxon>Pseudomonadati</taxon>
        <taxon>Pseudomonadota</taxon>
        <taxon>Gammaproteobacteria</taxon>
        <taxon>Vibrionales</taxon>
        <taxon>Vibrionaceae</taxon>
        <taxon>Grimontia</taxon>
    </lineage>
</organism>
<dbReference type="EMBL" id="FIZY01000011">
    <property type="protein sequence ID" value="CZF80724.1"/>
    <property type="molecule type" value="Genomic_DNA"/>
</dbReference>
<evidence type="ECO:0008006" key="3">
    <source>
        <dbReference type="Google" id="ProtNLM"/>
    </source>
</evidence>
<dbReference type="Pfam" id="PF08856">
    <property type="entry name" value="DUF1826"/>
    <property type="match status" value="1"/>
</dbReference>
<gene>
    <name evidence="1" type="ORF">GMA8713_01571</name>
</gene>
<evidence type="ECO:0000313" key="1">
    <source>
        <dbReference type="EMBL" id="CZF80724.1"/>
    </source>
</evidence>
<dbReference type="AlphaFoldDB" id="A0A128F2U0"/>
<dbReference type="OrthoDB" id="5342505at2"/>
<dbReference type="Proteomes" id="UP000073601">
    <property type="component" value="Unassembled WGS sequence"/>
</dbReference>
<reference evidence="2" key="1">
    <citation type="submission" date="2016-02" db="EMBL/GenBank/DDBJ databases">
        <authorList>
            <person name="Rodrigo-Torres Lidia"/>
            <person name="Arahal R.David."/>
        </authorList>
    </citation>
    <scope>NUCLEOTIDE SEQUENCE [LARGE SCALE GENOMIC DNA]</scope>
    <source>
        <strain evidence="2">CECT 8713</strain>
    </source>
</reference>
<protein>
    <recommendedName>
        <fullName evidence="3">DUF1826 domain-containing protein</fullName>
    </recommendedName>
</protein>
<name>A0A128F2U0_9GAMM</name>
<accession>A0A128F2U0</accession>
<dbReference type="InterPro" id="IPR014955">
    <property type="entry name" value="DUF1826"/>
</dbReference>
<evidence type="ECO:0000313" key="2">
    <source>
        <dbReference type="Proteomes" id="UP000073601"/>
    </source>
</evidence>
<dbReference type="RefSeq" id="WP_062707529.1">
    <property type="nucleotide sequence ID" value="NZ_CAWRCI010000011.1"/>
</dbReference>